<feature type="domain" description="Atos-like conserved" evidence="3">
    <location>
        <begin position="628"/>
        <end position="686"/>
    </location>
</feature>
<dbReference type="PANTHER" id="PTHR13199:SF11">
    <property type="entry name" value="PROTEIN ATOSSA"/>
    <property type="match status" value="1"/>
</dbReference>
<dbReference type="Pfam" id="PF13889">
    <property type="entry name" value="Chromosome_seg"/>
    <property type="match status" value="1"/>
</dbReference>
<sequence length="930" mass="101925">MPAFLVEQWMVQLLPRRLVHDCSEDLTALKNEIFAYCSSSVMNQLLFKQHSSEKSIRVDDVRCACRITNLRGANFFSSCWFSVNTNELSSEGELKEASMASDYGALVRHSPPISIQNRSQTTMRTNTIKRNYVCNHPPYFHQRDIAGIFSTQKFARINVGRSDVLDTNVTSILELPSNLPPVVSSDNFLNEGTMSLPSKRSSETQEAVASGLIPQVFPQSADAFSTNIPKSRSRKPAASLFSRMEQSNSRQVPAPSPPRHYLHHPHHSFLTPDALSPQNPEPPHIIPKSPVVIMSEWNLSRLANENQKQSQGGPASTVFFKTSPLESPPHKQQRVSQPQLPTQESPDVVDGSRRVDECIAEFNTLNVKPCQHHQTLCHSPAKASNTRQQICTDESSPVPPSYLSEKLTVSNLANNEQECHHLTSPRSPPVSRNSRVLHESSPAASLSRSFNLRTGLPLQSSPIPVKRNNSTSFDFDDSLVSYRPSVSLQMFTPQPKHTTAWTSVGPAPNQSSVVGTSPLSTAVAAARPALVPPAAAAATTHSDVAVGLQCGKAQKRPNTLSLKGSTNERRTSKRSVAASSDANQFCCSAPAPSTYLCLPGAFHTPSSNAPFPSGVSATTPQPTTSQHLLINFEESMLNGRIPPSGVVGGFQLEIGASGSFYPAHLKLPVVAYFFHLSEDNAPSPYLGFVDLSNLPNKRGYHVPKKGSIQLALFNPSSSLLKVFVIQYDLEDMPANCQTFLRQRTVYVPVKKCPDYFPNDGNGNANSSSSSTCRISQENTKAASQRLQHLPIDSKAGLLFVSGSGAQEVDGGGGPWALSPPSSPPPSLSHSTSYQRGAYPGTSRSRARRGISTSEQREHQPQDDVSDLLPAYLRYLVHLRFHSTKSGKLYLHTDIRLIFSRDKFEFDPRLATYEMRSFVDAPANPRYSPKK</sequence>
<feature type="region of interest" description="Disordered" evidence="2">
    <location>
        <begin position="810"/>
        <end position="862"/>
    </location>
</feature>
<comment type="similarity">
    <text evidence="1">Belongs to the ATOS family.</text>
</comment>
<evidence type="ECO:0000256" key="2">
    <source>
        <dbReference type="SAM" id="MobiDB-lite"/>
    </source>
</evidence>
<feature type="compositionally biased region" description="Polar residues" evidence="2">
    <location>
        <begin position="304"/>
        <end position="314"/>
    </location>
</feature>
<feature type="region of interest" description="Disordered" evidence="2">
    <location>
        <begin position="304"/>
        <end position="351"/>
    </location>
</feature>
<dbReference type="InterPro" id="IPR051506">
    <property type="entry name" value="ATOS_Transcription_Regulators"/>
</dbReference>
<dbReference type="EMBL" id="GEEE01009245">
    <property type="protein sequence ID" value="JAP53980.1"/>
    <property type="molecule type" value="Transcribed_RNA"/>
</dbReference>
<dbReference type="PANTHER" id="PTHR13199">
    <property type="entry name" value="GH03947P"/>
    <property type="match status" value="1"/>
</dbReference>
<protein>
    <recommendedName>
        <fullName evidence="3">Atos-like conserved domain-containing protein</fullName>
    </recommendedName>
</protein>
<evidence type="ECO:0000256" key="1">
    <source>
        <dbReference type="ARBA" id="ARBA00034497"/>
    </source>
</evidence>
<reference evidence="4" key="1">
    <citation type="submission" date="2016-01" db="EMBL/GenBank/DDBJ databases">
        <title>Reference transcriptome for the parasite Schistocephalus solidus: insights into the molecular evolution of parasitism.</title>
        <authorList>
            <person name="Hebert F.O."/>
            <person name="Grambauer S."/>
            <person name="Barber I."/>
            <person name="Landry C.R."/>
            <person name="Aubin-Horth N."/>
        </authorList>
    </citation>
    <scope>NUCLEOTIDE SEQUENCE</scope>
</reference>
<dbReference type="Pfam" id="PF13915">
    <property type="entry name" value="DUF4210"/>
    <property type="match status" value="1"/>
</dbReference>
<feature type="region of interest" description="Disordered" evidence="2">
    <location>
        <begin position="223"/>
        <end position="286"/>
    </location>
</feature>
<accession>A0A0X3PS58</accession>
<feature type="region of interest" description="Disordered" evidence="2">
    <location>
        <begin position="557"/>
        <end position="576"/>
    </location>
</feature>
<feature type="compositionally biased region" description="Polar residues" evidence="2">
    <location>
        <begin position="334"/>
        <end position="345"/>
    </location>
</feature>
<dbReference type="InterPro" id="IPR025261">
    <property type="entry name" value="Atos-like_cons_dom"/>
</dbReference>
<gene>
    <name evidence="4" type="ORF">TR160168</name>
</gene>
<proteinExistence type="inferred from homology"/>
<feature type="compositionally biased region" description="Polar residues" evidence="2">
    <location>
        <begin position="760"/>
        <end position="784"/>
    </location>
</feature>
<feature type="region of interest" description="Disordered" evidence="2">
    <location>
        <begin position="419"/>
        <end position="444"/>
    </location>
</feature>
<feature type="region of interest" description="Disordered" evidence="2">
    <location>
        <begin position="758"/>
        <end position="784"/>
    </location>
</feature>
<evidence type="ECO:0000259" key="3">
    <source>
        <dbReference type="SMART" id="SM01177"/>
    </source>
</evidence>
<name>A0A0X3PS58_SCHSO</name>
<dbReference type="SMART" id="SM01177">
    <property type="entry name" value="DUF4210"/>
    <property type="match status" value="1"/>
</dbReference>
<dbReference type="InterPro" id="IPR033473">
    <property type="entry name" value="Atos-like_C"/>
</dbReference>
<organism evidence="4">
    <name type="scientific">Schistocephalus solidus</name>
    <name type="common">Tapeworm</name>
    <dbReference type="NCBI Taxonomy" id="70667"/>
    <lineage>
        <taxon>Eukaryota</taxon>
        <taxon>Metazoa</taxon>
        <taxon>Spiralia</taxon>
        <taxon>Lophotrochozoa</taxon>
        <taxon>Platyhelminthes</taxon>
        <taxon>Cestoda</taxon>
        <taxon>Eucestoda</taxon>
        <taxon>Diphyllobothriidea</taxon>
        <taxon>Diphyllobothriidae</taxon>
        <taxon>Schistocephalus</taxon>
    </lineage>
</organism>
<dbReference type="AlphaFoldDB" id="A0A0X3PS58"/>
<evidence type="ECO:0000313" key="4">
    <source>
        <dbReference type="EMBL" id="JAP53980.1"/>
    </source>
</evidence>